<feature type="transmembrane region" description="Helical" evidence="1">
    <location>
        <begin position="230"/>
        <end position="253"/>
    </location>
</feature>
<organism evidence="2 3">
    <name type="scientific">Sediminivirga luteola</name>
    <dbReference type="NCBI Taxonomy" id="1774748"/>
    <lineage>
        <taxon>Bacteria</taxon>
        <taxon>Bacillati</taxon>
        <taxon>Actinomycetota</taxon>
        <taxon>Actinomycetes</taxon>
        <taxon>Micrococcales</taxon>
        <taxon>Brevibacteriaceae</taxon>
        <taxon>Sediminivirga</taxon>
    </lineage>
</organism>
<comment type="caution">
    <text evidence="2">The sequence shown here is derived from an EMBL/GenBank/DDBJ whole genome shotgun (WGS) entry which is preliminary data.</text>
</comment>
<feature type="transmembrane region" description="Helical" evidence="1">
    <location>
        <begin position="133"/>
        <end position="153"/>
    </location>
</feature>
<dbReference type="AlphaFoldDB" id="A0A8J2TZG1"/>
<feature type="transmembrane region" description="Helical" evidence="1">
    <location>
        <begin position="91"/>
        <end position="112"/>
    </location>
</feature>
<evidence type="ECO:0000256" key="1">
    <source>
        <dbReference type="SAM" id="Phobius"/>
    </source>
</evidence>
<keyword evidence="1" id="KW-0472">Membrane</keyword>
<feature type="transmembrane region" description="Helical" evidence="1">
    <location>
        <begin position="189"/>
        <end position="209"/>
    </location>
</feature>
<feature type="transmembrane region" description="Helical" evidence="1">
    <location>
        <begin position="28"/>
        <end position="45"/>
    </location>
</feature>
<dbReference type="EMBL" id="BMFY01000010">
    <property type="protein sequence ID" value="GGA20019.1"/>
    <property type="molecule type" value="Genomic_DNA"/>
</dbReference>
<dbReference type="RefSeq" id="WP_188551127.1">
    <property type="nucleotide sequence ID" value="NZ_BMFY01000010.1"/>
</dbReference>
<dbReference type="Proteomes" id="UP000616114">
    <property type="component" value="Unassembled WGS sequence"/>
</dbReference>
<accession>A0A8J2TZG1</accession>
<proteinExistence type="predicted"/>
<reference evidence="2" key="1">
    <citation type="journal article" date="2014" name="Int. J. Syst. Evol. Microbiol.">
        <title>Complete genome sequence of Corynebacterium casei LMG S-19264T (=DSM 44701T), isolated from a smear-ripened cheese.</title>
        <authorList>
            <consortium name="US DOE Joint Genome Institute (JGI-PGF)"/>
            <person name="Walter F."/>
            <person name="Albersmeier A."/>
            <person name="Kalinowski J."/>
            <person name="Ruckert C."/>
        </authorList>
    </citation>
    <scope>NUCLEOTIDE SEQUENCE</scope>
    <source>
        <strain evidence="2">CGMCC 1.12785</strain>
    </source>
</reference>
<reference evidence="2" key="2">
    <citation type="submission" date="2020-09" db="EMBL/GenBank/DDBJ databases">
        <authorList>
            <person name="Sun Q."/>
            <person name="Zhou Y."/>
        </authorList>
    </citation>
    <scope>NUCLEOTIDE SEQUENCE</scope>
    <source>
        <strain evidence="2">CGMCC 1.12785</strain>
    </source>
</reference>
<protein>
    <submittedName>
        <fullName evidence="2">Uncharacterized protein</fullName>
    </submittedName>
</protein>
<evidence type="ECO:0000313" key="3">
    <source>
        <dbReference type="Proteomes" id="UP000616114"/>
    </source>
</evidence>
<gene>
    <name evidence="2" type="ORF">GCM10011333_23950</name>
</gene>
<evidence type="ECO:0000313" key="2">
    <source>
        <dbReference type="EMBL" id="GGA20019.1"/>
    </source>
</evidence>
<keyword evidence="3" id="KW-1185">Reference proteome</keyword>
<sequence length="256" mass="25755">MEILALVLLGIGGGDVLRVLLPPRGGLLGAGVLWAAVLTAAVALPEQMLGGLPWWSALSAVLPGALWIAGMPREALVPASPARGNGGRGPSPGYLVLAAAAAGLIAIAALALGEASGAATSGEVPSPAAYSPAFWLLTAGAAVFLTMSSNALVRAALDRNRGSRQLDGGHVLRAPQLKGGRWIGPLERLTLAALLLAGAYPVAAGLIAAKGIVRFPEIQADKEDGNKAEYFLVGSFVSWALAIAAAGVLRLALLTG</sequence>
<feature type="transmembrane region" description="Helical" evidence="1">
    <location>
        <begin position="52"/>
        <end position="71"/>
    </location>
</feature>
<keyword evidence="1" id="KW-1133">Transmembrane helix</keyword>
<keyword evidence="1" id="KW-0812">Transmembrane</keyword>
<name>A0A8J2TZG1_9MICO</name>